<evidence type="ECO:0008006" key="3">
    <source>
        <dbReference type="Google" id="ProtNLM"/>
    </source>
</evidence>
<dbReference type="InterPro" id="IPR018900">
    <property type="entry name" value="Curli_CsgE"/>
</dbReference>
<name>A0A0F9AM09_9ZZZZ</name>
<reference evidence="2" key="1">
    <citation type="journal article" date="2015" name="Nature">
        <title>Complex archaea that bridge the gap between prokaryotes and eukaryotes.</title>
        <authorList>
            <person name="Spang A."/>
            <person name="Saw J.H."/>
            <person name="Jorgensen S.L."/>
            <person name="Zaremba-Niedzwiedzka K."/>
            <person name="Martijn J."/>
            <person name="Lind A.E."/>
            <person name="van Eijk R."/>
            <person name="Schleper C."/>
            <person name="Guy L."/>
            <person name="Ettema T.J."/>
        </authorList>
    </citation>
    <scope>NUCLEOTIDE SEQUENCE</scope>
</reference>
<accession>A0A0F9AM09</accession>
<organism evidence="2">
    <name type="scientific">marine sediment metagenome</name>
    <dbReference type="NCBI Taxonomy" id="412755"/>
    <lineage>
        <taxon>unclassified sequences</taxon>
        <taxon>metagenomes</taxon>
        <taxon>ecological metagenomes</taxon>
    </lineage>
</organism>
<dbReference type="Pfam" id="PF10627">
    <property type="entry name" value="CsgE"/>
    <property type="match status" value="1"/>
</dbReference>
<proteinExistence type="predicted"/>
<evidence type="ECO:0000256" key="1">
    <source>
        <dbReference type="ARBA" id="ARBA00022729"/>
    </source>
</evidence>
<keyword evidence="1" id="KW-0732">Signal</keyword>
<gene>
    <name evidence="2" type="ORF">LCGC14_2832850</name>
</gene>
<feature type="non-terminal residue" evidence="2">
    <location>
        <position position="1"/>
    </location>
</feature>
<dbReference type="EMBL" id="LAZR01053995">
    <property type="protein sequence ID" value="KKK79504.1"/>
    <property type="molecule type" value="Genomic_DNA"/>
</dbReference>
<evidence type="ECO:0000313" key="2">
    <source>
        <dbReference type="EMBL" id="KKK79504.1"/>
    </source>
</evidence>
<dbReference type="AlphaFoldDB" id="A0A0F9AM09"/>
<comment type="caution">
    <text evidence="2">The sequence shown here is derived from an EMBL/GenBank/DDBJ whole genome shotgun (WGS) entry which is preliminary data.</text>
</comment>
<protein>
    <recommendedName>
        <fullName evidence="3">Curli production assembly/transport component CsgE</fullName>
    </recommendedName>
</protein>
<sequence length="137" mass="15713">YLFKQMLVKTFITALSMLFLTTFTALSQGAEELEIDGLVLDRSISRFGHQFYFEFSNLWRDLPSTAGFNIEIKETVLPRAGTQLTLVMNNQIVYVTYLGRRLEPIDERVEHALYSVMDAMARSNLHQASPDMAKNGW</sequence>